<keyword evidence="1" id="KW-0812">Transmembrane</keyword>
<feature type="transmembrane region" description="Helical" evidence="1">
    <location>
        <begin position="35"/>
        <end position="55"/>
    </location>
</feature>
<evidence type="ECO:0000256" key="1">
    <source>
        <dbReference type="SAM" id="Phobius"/>
    </source>
</evidence>
<feature type="domain" description="Nucleoside transporter/FeoB GTPase Gate" evidence="2">
    <location>
        <begin position="26"/>
        <end position="105"/>
    </location>
</feature>
<evidence type="ECO:0000313" key="4">
    <source>
        <dbReference type="Proteomes" id="UP001209681"/>
    </source>
</evidence>
<dbReference type="Proteomes" id="UP001209681">
    <property type="component" value="Unassembled WGS sequence"/>
</dbReference>
<organism evidence="3 4">
    <name type="scientific">Desulfobotulus pelophilus</name>
    <dbReference type="NCBI Taxonomy" id="2823377"/>
    <lineage>
        <taxon>Bacteria</taxon>
        <taxon>Pseudomonadati</taxon>
        <taxon>Thermodesulfobacteriota</taxon>
        <taxon>Desulfobacteria</taxon>
        <taxon>Desulfobacterales</taxon>
        <taxon>Desulfobacteraceae</taxon>
        <taxon>Desulfobotulus</taxon>
    </lineage>
</organism>
<evidence type="ECO:0000313" key="3">
    <source>
        <dbReference type="EMBL" id="MCW7753161.1"/>
    </source>
</evidence>
<feature type="transmembrane region" description="Helical" evidence="1">
    <location>
        <begin position="284"/>
        <end position="304"/>
    </location>
</feature>
<keyword evidence="4" id="KW-1185">Reference proteome</keyword>
<dbReference type="Pfam" id="PF07670">
    <property type="entry name" value="Gate"/>
    <property type="match status" value="1"/>
</dbReference>
<feature type="transmembrane region" description="Helical" evidence="1">
    <location>
        <begin position="67"/>
        <end position="88"/>
    </location>
</feature>
<feature type="transmembrane region" description="Helical" evidence="1">
    <location>
        <begin position="123"/>
        <end position="146"/>
    </location>
</feature>
<dbReference type="InterPro" id="IPR011642">
    <property type="entry name" value="Gate_dom"/>
</dbReference>
<evidence type="ECO:0000259" key="2">
    <source>
        <dbReference type="Pfam" id="PF07670"/>
    </source>
</evidence>
<accession>A0ABT3N6S6</accession>
<comment type="caution">
    <text evidence="3">The sequence shown here is derived from an EMBL/GenBank/DDBJ whole genome shotgun (WGS) entry which is preliminary data.</text>
</comment>
<feature type="transmembrane region" description="Helical" evidence="1">
    <location>
        <begin position="172"/>
        <end position="194"/>
    </location>
</feature>
<keyword evidence="1" id="KW-0472">Membrane</keyword>
<reference evidence="3 4" key="1">
    <citation type="submission" date="2022-11" db="EMBL/GenBank/DDBJ databases">
        <title>Desulfobotulus tamanensis H1 sp. nov. - anaerobic, alkaliphilic, sulphate reducing bacterium isolated from terrestrial mud volcano.</title>
        <authorList>
            <person name="Frolova A."/>
            <person name="Merkel A.Y."/>
            <person name="Slobodkin A.I."/>
        </authorList>
    </citation>
    <scope>NUCLEOTIDE SEQUENCE [LARGE SCALE GENOMIC DNA]</scope>
    <source>
        <strain evidence="3 4">H1</strain>
    </source>
</reference>
<name>A0ABT3N6S6_9BACT</name>
<keyword evidence="1" id="KW-1133">Transmembrane helix</keyword>
<sequence>MQRNSFFRTPVPVILSGILKALSALIWILKILIPVGLGTFMLVQLGIMPHLEILLRPLMQPMGLPPAAALPLIIGMLTNIYGAIAVMVTLPLDTHTLTLIAIFLLIAHNLIQEGAVQHATGINGWLITLIRILAATLTVMTVAIWLPPETTANETSTAILSRPPFTEAFMAWAWQTFVLSAQILGILLVLMPCLEICKAMGITSALARITRPVSILMGIPRSTTILWLTAILFGLSYGAAVIMEEVKGSDIAGPDLEKLQVSIAINHSMVEDPALFLPLGLPAFWLWVPRIITALLFVQLLRLWQYFHSHTPPHPSSTV</sequence>
<feature type="transmembrane region" description="Helical" evidence="1">
    <location>
        <begin position="225"/>
        <end position="243"/>
    </location>
</feature>
<dbReference type="EMBL" id="JAPFPW010000003">
    <property type="protein sequence ID" value="MCW7753161.1"/>
    <property type="molecule type" value="Genomic_DNA"/>
</dbReference>
<proteinExistence type="predicted"/>
<gene>
    <name evidence="3" type="ORF">OOT00_04080</name>
</gene>
<protein>
    <submittedName>
        <fullName evidence="3">Nucleoside recognition domain-containing protein</fullName>
    </submittedName>
</protein>
<feature type="transmembrane region" description="Helical" evidence="1">
    <location>
        <begin position="94"/>
        <end position="111"/>
    </location>
</feature>
<feature type="transmembrane region" description="Helical" evidence="1">
    <location>
        <begin position="12"/>
        <end position="29"/>
    </location>
</feature>
<dbReference type="RefSeq" id="WP_265424018.1">
    <property type="nucleotide sequence ID" value="NZ_JAPFPW010000003.1"/>
</dbReference>